<keyword evidence="11" id="KW-0472">Membrane</keyword>
<proteinExistence type="predicted"/>
<feature type="region of interest" description="Disordered" evidence="13">
    <location>
        <begin position="1"/>
        <end position="27"/>
    </location>
</feature>
<evidence type="ECO:0000256" key="11">
    <source>
        <dbReference type="ARBA" id="ARBA00023136"/>
    </source>
</evidence>
<organism evidence="15 16">
    <name type="scientific">Smittium culicis</name>
    <dbReference type="NCBI Taxonomy" id="133412"/>
    <lineage>
        <taxon>Eukaryota</taxon>
        <taxon>Fungi</taxon>
        <taxon>Fungi incertae sedis</taxon>
        <taxon>Zoopagomycota</taxon>
        <taxon>Kickxellomycotina</taxon>
        <taxon>Harpellomycetes</taxon>
        <taxon>Harpellales</taxon>
        <taxon>Legeriomycetaceae</taxon>
        <taxon>Smittium</taxon>
    </lineage>
</organism>
<evidence type="ECO:0000256" key="7">
    <source>
        <dbReference type="ARBA" id="ARBA00022771"/>
    </source>
</evidence>
<dbReference type="PANTHER" id="PTHR45977:SF4">
    <property type="entry name" value="RING-TYPE DOMAIN-CONTAINING PROTEIN"/>
    <property type="match status" value="1"/>
</dbReference>
<protein>
    <recommendedName>
        <fullName evidence="3">RING-type E3 ubiquitin transferase</fullName>
        <ecNumber evidence="3">2.3.2.27</ecNumber>
    </recommendedName>
</protein>
<evidence type="ECO:0000256" key="2">
    <source>
        <dbReference type="ARBA" id="ARBA00004141"/>
    </source>
</evidence>
<keyword evidence="6" id="KW-0479">Metal-binding</keyword>
<dbReference type="OrthoDB" id="8062037at2759"/>
<dbReference type="EC" id="2.3.2.27" evidence="3"/>
<evidence type="ECO:0000256" key="9">
    <source>
        <dbReference type="ARBA" id="ARBA00022833"/>
    </source>
</evidence>
<evidence type="ECO:0000256" key="3">
    <source>
        <dbReference type="ARBA" id="ARBA00012483"/>
    </source>
</evidence>
<evidence type="ECO:0000256" key="5">
    <source>
        <dbReference type="ARBA" id="ARBA00022692"/>
    </source>
</evidence>
<evidence type="ECO:0000256" key="13">
    <source>
        <dbReference type="SAM" id="MobiDB-lite"/>
    </source>
</evidence>
<dbReference type="SUPFAM" id="SSF57850">
    <property type="entry name" value="RING/U-box"/>
    <property type="match status" value="1"/>
</dbReference>
<dbReference type="InterPro" id="IPR001841">
    <property type="entry name" value="Znf_RING"/>
</dbReference>
<comment type="subcellular location">
    <subcellularLocation>
        <location evidence="2">Membrane</location>
        <topology evidence="2">Multi-pass membrane protein</topology>
    </subcellularLocation>
</comment>
<keyword evidence="5" id="KW-0812">Transmembrane</keyword>
<dbReference type="InterPro" id="IPR013083">
    <property type="entry name" value="Znf_RING/FYVE/PHD"/>
</dbReference>
<dbReference type="Proteomes" id="UP000187283">
    <property type="component" value="Unassembled WGS sequence"/>
</dbReference>
<accession>A0A1R1XGV1</accession>
<evidence type="ECO:0000256" key="1">
    <source>
        <dbReference type="ARBA" id="ARBA00000900"/>
    </source>
</evidence>
<keyword evidence="8" id="KW-0833">Ubl conjugation pathway</keyword>
<dbReference type="PANTHER" id="PTHR45977">
    <property type="entry name" value="TARGET OF ERK KINASE MPK-1"/>
    <property type="match status" value="1"/>
</dbReference>
<dbReference type="AlphaFoldDB" id="A0A1R1XGV1"/>
<dbReference type="Pfam" id="PF13639">
    <property type="entry name" value="zf-RING_2"/>
    <property type="match status" value="1"/>
</dbReference>
<evidence type="ECO:0000313" key="16">
    <source>
        <dbReference type="Proteomes" id="UP000187283"/>
    </source>
</evidence>
<dbReference type="SMART" id="SM00184">
    <property type="entry name" value="RING"/>
    <property type="match status" value="1"/>
</dbReference>
<feature type="region of interest" description="Disordered" evidence="13">
    <location>
        <begin position="55"/>
        <end position="93"/>
    </location>
</feature>
<sequence>MKVSTRSIAAAQLPHTQGQNQAPSIRPYIAPEERKILTEEELTLYSVAELTEIMTGTSSKDYRNTTSKNEKPIDNESSTKKYENEANKDSKDKPKIIKKLSNVLSNTFSQEKGGIFDPKSIISNSIESNKNNSEDSECLICFETINVGDFIRLIPCLHRFHKGCLDNWLTSRSGSCPNCRYDLRPLRETSV</sequence>
<dbReference type="GO" id="GO:0008270">
    <property type="term" value="F:zinc ion binding"/>
    <property type="evidence" value="ECO:0007669"/>
    <property type="project" value="UniProtKB-KW"/>
</dbReference>
<evidence type="ECO:0000313" key="15">
    <source>
        <dbReference type="EMBL" id="OMJ13859.1"/>
    </source>
</evidence>
<feature type="domain" description="RING-type" evidence="14">
    <location>
        <begin position="138"/>
        <end position="180"/>
    </location>
</feature>
<feature type="compositionally biased region" description="Basic and acidic residues" evidence="13">
    <location>
        <begin position="60"/>
        <end position="93"/>
    </location>
</feature>
<comment type="catalytic activity">
    <reaction evidence="1">
        <text>S-ubiquitinyl-[E2 ubiquitin-conjugating enzyme]-L-cysteine + [acceptor protein]-L-lysine = [E2 ubiquitin-conjugating enzyme]-L-cysteine + N(6)-ubiquitinyl-[acceptor protein]-L-lysine.</text>
        <dbReference type="EC" id="2.3.2.27"/>
    </reaction>
</comment>
<evidence type="ECO:0000256" key="6">
    <source>
        <dbReference type="ARBA" id="ARBA00022723"/>
    </source>
</evidence>
<keyword evidence="16" id="KW-1185">Reference proteome</keyword>
<keyword evidence="9" id="KW-0862">Zinc</keyword>
<name>A0A1R1XGV1_9FUNG</name>
<keyword evidence="10" id="KW-1133">Transmembrane helix</keyword>
<dbReference type="GO" id="GO:0006511">
    <property type="term" value="P:ubiquitin-dependent protein catabolic process"/>
    <property type="evidence" value="ECO:0007669"/>
    <property type="project" value="TreeGrafter"/>
</dbReference>
<dbReference type="GO" id="GO:0016567">
    <property type="term" value="P:protein ubiquitination"/>
    <property type="evidence" value="ECO:0007669"/>
    <property type="project" value="TreeGrafter"/>
</dbReference>
<dbReference type="EMBL" id="LSSN01003300">
    <property type="protein sequence ID" value="OMJ13859.1"/>
    <property type="molecule type" value="Genomic_DNA"/>
</dbReference>
<gene>
    <name evidence="15" type="ORF">AYI70_g8256</name>
</gene>
<comment type="caution">
    <text evidence="15">The sequence shown here is derived from an EMBL/GenBank/DDBJ whole genome shotgun (WGS) entry which is preliminary data.</text>
</comment>
<reference evidence="15 16" key="1">
    <citation type="submission" date="2017-01" db="EMBL/GenBank/DDBJ databases">
        <authorList>
            <person name="Mah S.A."/>
            <person name="Swanson W.J."/>
            <person name="Moy G.W."/>
            <person name="Vacquier V.D."/>
        </authorList>
    </citation>
    <scope>NUCLEOTIDE SEQUENCE [LARGE SCALE GENOMIC DNA]</scope>
    <source>
        <strain evidence="15 16">GSMNP</strain>
    </source>
</reference>
<evidence type="ECO:0000256" key="10">
    <source>
        <dbReference type="ARBA" id="ARBA00022989"/>
    </source>
</evidence>
<feature type="compositionally biased region" description="Polar residues" evidence="13">
    <location>
        <begin position="14"/>
        <end position="23"/>
    </location>
</feature>
<dbReference type="GO" id="GO:0061630">
    <property type="term" value="F:ubiquitin protein ligase activity"/>
    <property type="evidence" value="ECO:0007669"/>
    <property type="project" value="UniProtKB-EC"/>
</dbReference>
<dbReference type="GO" id="GO:0016020">
    <property type="term" value="C:membrane"/>
    <property type="evidence" value="ECO:0007669"/>
    <property type="project" value="UniProtKB-SubCell"/>
</dbReference>
<dbReference type="Gene3D" id="3.30.40.10">
    <property type="entry name" value="Zinc/RING finger domain, C3HC4 (zinc finger)"/>
    <property type="match status" value="1"/>
</dbReference>
<dbReference type="STRING" id="133412.A0A1R1XGV1"/>
<keyword evidence="7 12" id="KW-0863">Zinc-finger</keyword>
<evidence type="ECO:0000259" key="14">
    <source>
        <dbReference type="PROSITE" id="PS50089"/>
    </source>
</evidence>
<evidence type="ECO:0000256" key="12">
    <source>
        <dbReference type="PROSITE-ProRule" id="PRU00175"/>
    </source>
</evidence>
<dbReference type="PROSITE" id="PS50089">
    <property type="entry name" value="ZF_RING_2"/>
    <property type="match status" value="1"/>
</dbReference>
<evidence type="ECO:0000256" key="8">
    <source>
        <dbReference type="ARBA" id="ARBA00022786"/>
    </source>
</evidence>
<dbReference type="CDD" id="cd16448">
    <property type="entry name" value="RING-H2"/>
    <property type="match status" value="1"/>
</dbReference>
<evidence type="ECO:0000256" key="4">
    <source>
        <dbReference type="ARBA" id="ARBA00022679"/>
    </source>
</evidence>
<keyword evidence="4" id="KW-0808">Transferase</keyword>